<keyword evidence="2" id="KW-0472">Membrane</keyword>
<reference evidence="3" key="4">
    <citation type="journal article" date="2001" name="Nature">
        <title>Functional annotation of a full-length mouse cDNA collection.</title>
        <authorList>
            <consortium name="The RIKEN Genome Exploration Research Group Phase II Team and the FANTOM Consortium"/>
        </authorList>
    </citation>
    <scope>NUCLEOTIDE SEQUENCE</scope>
    <source>
        <strain evidence="3">C57BL/6J</strain>
        <tissue evidence="3">Whole body</tissue>
    </source>
</reference>
<feature type="region of interest" description="Disordered" evidence="1">
    <location>
        <begin position="112"/>
        <end position="137"/>
    </location>
</feature>
<evidence type="ECO:0000256" key="1">
    <source>
        <dbReference type="SAM" id="MobiDB-lite"/>
    </source>
</evidence>
<keyword evidence="2" id="KW-0812">Transmembrane</keyword>
<reference evidence="3" key="6">
    <citation type="journal article" date="2002" name="Nature">
        <title>Analysis of the mouse transcriptome based on functional annotation of 60,770 full-length cDNAs.</title>
        <authorList>
            <consortium name="The FANTOM Consortium and the RIKEN Genome Exploration Research Group Phase I and II Team"/>
        </authorList>
    </citation>
    <scope>NUCLEOTIDE SEQUENCE</scope>
    <source>
        <strain evidence="3">C57BL/6J</strain>
        <tissue evidence="3">Whole body</tissue>
    </source>
</reference>
<evidence type="ECO:0000256" key="2">
    <source>
        <dbReference type="SAM" id="Phobius"/>
    </source>
</evidence>
<sequence length="137" mass="13675">MCLSTQGFGGSSALGPCSSLCLTMPGFLPVHTIPPALPTLTTTSLSTSAGPRASLVGWPFFLGVPVINFLLLLPLLVAESLVKEVASSTQVGERPLITGMLRKPLGPIAGAAPPPIGAAARHPPPPPGAAPPIGTAA</sequence>
<name>Q8BT25_MOUSE</name>
<keyword evidence="2" id="KW-1133">Transmembrane helix</keyword>
<dbReference type="EMBL" id="AK028021">
    <property type="protein sequence ID" value="BAC25703.1"/>
    <property type="molecule type" value="mRNA"/>
</dbReference>
<feature type="transmembrane region" description="Helical" evidence="2">
    <location>
        <begin position="55"/>
        <end position="78"/>
    </location>
</feature>
<feature type="compositionally biased region" description="Pro residues" evidence="1">
    <location>
        <begin position="112"/>
        <end position="130"/>
    </location>
</feature>
<reference evidence="3" key="8">
    <citation type="journal article" date="2005" name="Science">
        <title>Antisense Transcription in the Mammalian Transcriptome.</title>
        <authorList>
            <consortium name="RIKEN Genome Exploration Research Group and Genome Science Group (Genome Network Project Core Group) and the FANTOM Consortium"/>
        </authorList>
    </citation>
    <scope>NUCLEOTIDE SEQUENCE</scope>
    <source>
        <strain evidence="3">C57BL/6J</strain>
        <tissue evidence="3">Whole body</tissue>
    </source>
</reference>
<organism evidence="3">
    <name type="scientific">Mus musculus</name>
    <name type="common">Mouse</name>
    <dbReference type="NCBI Taxonomy" id="10090"/>
    <lineage>
        <taxon>Eukaryota</taxon>
        <taxon>Metazoa</taxon>
        <taxon>Chordata</taxon>
        <taxon>Craniata</taxon>
        <taxon>Vertebrata</taxon>
        <taxon>Euteleostomi</taxon>
        <taxon>Mammalia</taxon>
        <taxon>Eutheria</taxon>
        <taxon>Euarchontoglires</taxon>
        <taxon>Glires</taxon>
        <taxon>Rodentia</taxon>
        <taxon>Myomorpha</taxon>
        <taxon>Muroidea</taxon>
        <taxon>Muridae</taxon>
        <taxon>Murinae</taxon>
        <taxon>Mus</taxon>
        <taxon>Mus</taxon>
    </lineage>
</organism>
<reference evidence="3" key="3">
    <citation type="journal article" date="2000" name="Genome Res.">
        <title>RIKEN integrated sequence analysis (RISA) system--384-format sequencing pipeline with 384 multicapillary sequencer.</title>
        <authorList>
            <person name="Shibata K."/>
            <person name="Itoh M."/>
            <person name="Aizawa K."/>
            <person name="Nagaoka S."/>
            <person name="Sasaki N."/>
            <person name="Carninci P."/>
            <person name="Konno H."/>
            <person name="Akiyama J."/>
            <person name="Nishi K."/>
            <person name="Kitsunai T."/>
            <person name="Tashiro H."/>
            <person name="Itoh M."/>
            <person name="Sumi N."/>
            <person name="Ishii Y."/>
            <person name="Nakamura S."/>
            <person name="Hazama M."/>
            <person name="Nishine T."/>
            <person name="Harada A."/>
            <person name="Yamamoto R."/>
            <person name="Matsumoto H."/>
            <person name="Sakaguchi S."/>
            <person name="Ikegami T."/>
            <person name="Kashiwagi K."/>
            <person name="Fujiwake S."/>
            <person name="Inoue K."/>
            <person name="Togawa Y."/>
            <person name="Izawa M."/>
            <person name="Ohara E."/>
            <person name="Watahiki M."/>
            <person name="Yoneda Y."/>
            <person name="Ishikawa T."/>
            <person name="Ozawa K."/>
            <person name="Tanaka T."/>
            <person name="Matsuura S."/>
            <person name="Kawai J."/>
            <person name="Okazaki Y."/>
            <person name="Muramatsu M."/>
            <person name="Inoue Y."/>
            <person name="Kira A."/>
            <person name="Hayashizaki Y."/>
        </authorList>
    </citation>
    <scope>NUCLEOTIDE SEQUENCE</scope>
    <source>
        <strain evidence="3">C57BL/6J</strain>
        <tissue evidence="3">Whole body</tissue>
    </source>
</reference>
<dbReference type="AlphaFoldDB" id="Q8BT25"/>
<accession>Q8BT25</accession>
<proteinExistence type="evidence at transcript level"/>
<reference evidence="3" key="7">
    <citation type="journal article" date="2005" name="Science">
        <title>The Transcriptional Landscape of the Mammalian Genome.</title>
        <authorList>
            <consortium name="The FANTOM Consortium"/>
            <consortium name="Riken Genome Exploration Research Group and Genome Science Group (Genome Network Project Core Group)"/>
        </authorList>
    </citation>
    <scope>NUCLEOTIDE SEQUENCE</scope>
    <source>
        <strain evidence="3">C57BL/6J</strain>
        <tissue evidence="3">Whole body</tissue>
    </source>
</reference>
<protein>
    <submittedName>
        <fullName evidence="3">Uncharacterized protein</fullName>
    </submittedName>
</protein>
<evidence type="ECO:0000313" key="3">
    <source>
        <dbReference type="EMBL" id="BAC25703.1"/>
    </source>
</evidence>
<reference evidence="3" key="5">
    <citation type="submission" date="2001-07" db="EMBL/GenBank/DDBJ databases">
        <authorList>
            <person name="Adachi J."/>
            <person name="Aizawa K."/>
            <person name="Akimura T."/>
            <person name="Arakawa T."/>
            <person name="Bono H."/>
            <person name="Carninci P."/>
            <person name="Fukuda S."/>
            <person name="Furuno M."/>
            <person name="Hanagaki T."/>
            <person name="Hara A."/>
            <person name="Hashizume W."/>
            <person name="Hayashida K."/>
            <person name="Hayatsu N."/>
            <person name="Hiramoto K."/>
            <person name="Hiraoka T."/>
            <person name="Hirozane T."/>
            <person name="Hori F."/>
            <person name="Imotani K."/>
            <person name="Ishii Y."/>
            <person name="Itoh M."/>
            <person name="Kagawa I."/>
            <person name="Kasukawa T."/>
            <person name="Katoh H."/>
            <person name="Kawai J."/>
            <person name="Kojima Y."/>
            <person name="Kondo S."/>
            <person name="Konno H."/>
            <person name="Kouda M."/>
            <person name="Koya S."/>
            <person name="Kurihara C."/>
            <person name="Matsuyama T."/>
            <person name="Miyazaki A."/>
            <person name="Murata M."/>
            <person name="Nakamura M."/>
            <person name="Nishi K."/>
            <person name="Nomura K."/>
            <person name="Numazaki R."/>
            <person name="Ohno M."/>
            <person name="Ohsato N."/>
            <person name="Okazaki Y."/>
            <person name="Saito R."/>
            <person name="Saitoh H."/>
            <person name="Sakai C."/>
            <person name="Sakai K."/>
            <person name="Sakazume N."/>
            <person name="Sano H."/>
            <person name="Sasaki D."/>
            <person name="Shibata K."/>
            <person name="Shinagawa A."/>
            <person name="Shiraki T."/>
            <person name="Sogabe Y."/>
            <person name="Tagami M."/>
            <person name="Tagawa A."/>
            <person name="Takahashi F."/>
            <person name="Takaku-Akahira S."/>
            <person name="Takeda Y."/>
            <person name="Tanaka T."/>
            <person name="Tomaru A."/>
            <person name="Toya T."/>
            <person name="Yasunishi A."/>
            <person name="Muramatsu M."/>
            <person name="Hayashizaki Y."/>
        </authorList>
    </citation>
    <scope>NUCLEOTIDE SEQUENCE</scope>
    <source>
        <strain evidence="3">C57BL/6J</strain>
        <tissue evidence="3">Whole body</tissue>
    </source>
</reference>
<reference evidence="3" key="1">
    <citation type="journal article" date="1999" name="Methods Enzymol.">
        <title>High-efficiency full-length cDNA cloning.</title>
        <authorList>
            <person name="Carninci P."/>
            <person name="Hayashizaki Y."/>
        </authorList>
    </citation>
    <scope>NUCLEOTIDE SEQUENCE</scope>
    <source>
        <strain evidence="3">C57BL/6J</strain>
        <tissue evidence="3">Whole body</tissue>
    </source>
</reference>
<reference evidence="3" key="2">
    <citation type="journal article" date="2000" name="Genome Res.">
        <title>Normalization and subtraction of cap-trapper-selected cDNAs to prepare full-length cDNA libraries for rapid discovery of new genes.</title>
        <authorList>
            <person name="Carninci P."/>
            <person name="Shibata Y."/>
            <person name="Hayatsu N."/>
            <person name="Sugahara Y."/>
            <person name="Shibata K."/>
            <person name="Itoh M."/>
            <person name="Konno H."/>
            <person name="Okazaki Y."/>
            <person name="Muramatsu M."/>
            <person name="Hayashizaki Y."/>
        </authorList>
    </citation>
    <scope>NUCLEOTIDE SEQUENCE</scope>
    <source>
        <strain evidence="3">C57BL/6J</strain>
        <tissue evidence="3">Whole body</tissue>
    </source>
</reference>